<dbReference type="Proteomes" id="UP000240760">
    <property type="component" value="Unassembled WGS sequence"/>
</dbReference>
<dbReference type="OrthoDB" id="4898821at2759"/>
<accession>A0A2T4C233</accession>
<keyword evidence="3" id="KW-1185">Reference proteome</keyword>
<reference evidence="2 3" key="1">
    <citation type="submission" date="2016-07" db="EMBL/GenBank/DDBJ databases">
        <title>Multiple horizontal gene transfer events from other fungi enriched the ability of initially mycotrophic Trichoderma (Ascomycota) to feed on dead plant biomass.</title>
        <authorList>
            <consortium name="DOE Joint Genome Institute"/>
            <person name="Aerts A."/>
            <person name="Atanasova L."/>
            <person name="Chenthamara K."/>
            <person name="Zhang J."/>
            <person name="Grujic M."/>
            <person name="Henrissat B."/>
            <person name="Kuo A."/>
            <person name="Salamov A."/>
            <person name="Lipzen A."/>
            <person name="Labutti K."/>
            <person name="Barry K."/>
            <person name="Miao Y."/>
            <person name="Rahimi M.J."/>
            <person name="Shen Q."/>
            <person name="Grigoriev I.V."/>
            <person name="Kubicek C.P."/>
            <person name="Druzhinina I.S."/>
        </authorList>
    </citation>
    <scope>NUCLEOTIDE SEQUENCE [LARGE SCALE GENOMIC DNA]</scope>
    <source>
        <strain evidence="2 3">ATCC 18648</strain>
    </source>
</reference>
<dbReference type="EMBL" id="KZ679133">
    <property type="protein sequence ID" value="PTB75575.1"/>
    <property type="molecule type" value="Genomic_DNA"/>
</dbReference>
<evidence type="ECO:0000256" key="1">
    <source>
        <dbReference type="SAM" id="MobiDB-lite"/>
    </source>
</evidence>
<feature type="compositionally biased region" description="Pro residues" evidence="1">
    <location>
        <begin position="96"/>
        <end position="105"/>
    </location>
</feature>
<proteinExistence type="predicted"/>
<dbReference type="AlphaFoldDB" id="A0A2T4C233"/>
<organism evidence="2 3">
    <name type="scientific">Trichoderma longibrachiatum ATCC 18648</name>
    <dbReference type="NCBI Taxonomy" id="983965"/>
    <lineage>
        <taxon>Eukaryota</taxon>
        <taxon>Fungi</taxon>
        <taxon>Dikarya</taxon>
        <taxon>Ascomycota</taxon>
        <taxon>Pezizomycotina</taxon>
        <taxon>Sordariomycetes</taxon>
        <taxon>Hypocreomycetidae</taxon>
        <taxon>Hypocreales</taxon>
        <taxon>Hypocreaceae</taxon>
        <taxon>Trichoderma</taxon>
    </lineage>
</organism>
<feature type="region of interest" description="Disordered" evidence="1">
    <location>
        <begin position="1"/>
        <end position="109"/>
    </location>
</feature>
<gene>
    <name evidence="2" type="ORF">M440DRAFT_1257240</name>
</gene>
<feature type="compositionally biased region" description="Low complexity" evidence="1">
    <location>
        <begin position="85"/>
        <end position="95"/>
    </location>
</feature>
<protein>
    <submittedName>
        <fullName evidence="2">Uncharacterized protein</fullName>
    </submittedName>
</protein>
<sequence>MPITASQDNAATGSTMTVTAAPKPANGILKASSGRGSRATPTSPPDTECRLKRSRSSSPPDDQEHEIHSAKVSLLNSPSLPTVPAFPSAPGAAPTTPAPLTPPGSPAKRSIAARASPRITKQPASCLLKKLTMSEIAPFVRRQRQLLHEMVKAGVIVIHPNVIVRVGIDGLLEVDGTKDDQGAVKVGSKVFSKDNIPDGEPPAFVGGAGIHPSLVNKDGRRLTHRDFLKRQGDSIFYMWIVKTLSGLPDMTHERWWDAVDLLQKLRPGRRTQKALVEPLYKAHIFDTMDRATIHNVGVKLNAYDDLTDEEIDIKLPIAIGRLMGLSPPTVLSTRDVWQDQFCAFAFEIDGGVAEAATSLLSILKLMAKHPNADEHLRPVAMEKQEELETAFEKIQRLPELKSLHNFVESAVKAGWC</sequence>
<evidence type="ECO:0000313" key="2">
    <source>
        <dbReference type="EMBL" id="PTB75575.1"/>
    </source>
</evidence>
<name>A0A2T4C233_TRILO</name>
<feature type="compositionally biased region" description="Polar residues" evidence="1">
    <location>
        <begin position="1"/>
        <end position="18"/>
    </location>
</feature>
<evidence type="ECO:0000313" key="3">
    <source>
        <dbReference type="Proteomes" id="UP000240760"/>
    </source>
</evidence>